<evidence type="ECO:0000256" key="1">
    <source>
        <dbReference type="SAM" id="SignalP"/>
    </source>
</evidence>
<keyword evidence="3" id="KW-1185">Reference proteome</keyword>
<proteinExistence type="predicted"/>
<dbReference type="Proteomes" id="UP001642540">
    <property type="component" value="Unassembled WGS sequence"/>
</dbReference>
<evidence type="ECO:0000313" key="2">
    <source>
        <dbReference type="EMBL" id="CAL8146772.1"/>
    </source>
</evidence>
<dbReference type="EMBL" id="CAXLJM020000164">
    <property type="protein sequence ID" value="CAL8146772.1"/>
    <property type="molecule type" value="Genomic_DNA"/>
</dbReference>
<gene>
    <name evidence="2" type="ORF">ODALV1_LOCUS30929</name>
</gene>
<name>A0ABP1S8B8_9HEXA</name>
<comment type="caution">
    <text evidence="2">The sequence shown here is derived from an EMBL/GenBank/DDBJ whole genome shotgun (WGS) entry which is preliminary data.</text>
</comment>
<protein>
    <submittedName>
        <fullName evidence="2">Uncharacterized protein</fullName>
    </submittedName>
</protein>
<feature type="chain" id="PRO_5045549447" evidence="1">
    <location>
        <begin position="28"/>
        <end position="279"/>
    </location>
</feature>
<organism evidence="2 3">
    <name type="scientific">Orchesella dallaii</name>
    <dbReference type="NCBI Taxonomy" id="48710"/>
    <lineage>
        <taxon>Eukaryota</taxon>
        <taxon>Metazoa</taxon>
        <taxon>Ecdysozoa</taxon>
        <taxon>Arthropoda</taxon>
        <taxon>Hexapoda</taxon>
        <taxon>Collembola</taxon>
        <taxon>Entomobryomorpha</taxon>
        <taxon>Entomobryoidea</taxon>
        <taxon>Orchesellidae</taxon>
        <taxon>Orchesellinae</taxon>
        <taxon>Orchesella</taxon>
    </lineage>
</organism>
<evidence type="ECO:0000313" key="3">
    <source>
        <dbReference type="Proteomes" id="UP001642540"/>
    </source>
</evidence>
<feature type="signal peptide" evidence="1">
    <location>
        <begin position="1"/>
        <end position="27"/>
    </location>
</feature>
<accession>A0ABP1S8B8</accession>
<reference evidence="2 3" key="1">
    <citation type="submission" date="2024-08" db="EMBL/GenBank/DDBJ databases">
        <authorList>
            <person name="Cucini C."/>
            <person name="Frati F."/>
        </authorList>
    </citation>
    <scope>NUCLEOTIDE SEQUENCE [LARGE SCALE GENOMIC DNA]</scope>
</reference>
<sequence>MPSKISYSLLHFHTLLVFFSTIHIIEGESANAIVDHKSLTSEIQPEQDVSNLGLQSKPTFLFENPITGLDSQVDQLSDDYEETNFLEIIAEEVAGLHHIDASNQGTGFSLQFSSISNDVNPKYNFKMHHTTKINGTVVYPDPELNWDFGSADERDTIYVIASNAVTNEAAEQYYTVIDWKGGTFQRINYSCSYHSLIIYEPELSSNGNVHGTWSEKAHVPNGIETFCPDVITTRETNSLLTLAKPSFIIVFKVLSAHKNGSETSFKFNYQQIRRFRITL</sequence>
<keyword evidence="1" id="KW-0732">Signal</keyword>